<proteinExistence type="predicted"/>
<evidence type="ECO:0000313" key="1">
    <source>
        <dbReference type="EMBL" id="MPC41419.1"/>
    </source>
</evidence>
<protein>
    <submittedName>
        <fullName evidence="1">Uncharacterized protein</fullName>
    </submittedName>
</protein>
<dbReference type="AlphaFoldDB" id="A0A5B7F863"/>
<sequence length="64" mass="7029">MGQSDDFPFIAHQTEDCTPSLTGAVRAAKEEVTDGPFYPVIQSGTRGFKGEGNISKEHKKIQQF</sequence>
<name>A0A5B7F863_PORTR</name>
<dbReference type="EMBL" id="VSRR010005050">
    <property type="protein sequence ID" value="MPC41419.1"/>
    <property type="molecule type" value="Genomic_DNA"/>
</dbReference>
<evidence type="ECO:0000313" key="2">
    <source>
        <dbReference type="Proteomes" id="UP000324222"/>
    </source>
</evidence>
<keyword evidence="2" id="KW-1185">Reference proteome</keyword>
<gene>
    <name evidence="1" type="ORF">E2C01_035009</name>
</gene>
<organism evidence="1 2">
    <name type="scientific">Portunus trituberculatus</name>
    <name type="common">Swimming crab</name>
    <name type="synonym">Neptunus trituberculatus</name>
    <dbReference type="NCBI Taxonomy" id="210409"/>
    <lineage>
        <taxon>Eukaryota</taxon>
        <taxon>Metazoa</taxon>
        <taxon>Ecdysozoa</taxon>
        <taxon>Arthropoda</taxon>
        <taxon>Crustacea</taxon>
        <taxon>Multicrustacea</taxon>
        <taxon>Malacostraca</taxon>
        <taxon>Eumalacostraca</taxon>
        <taxon>Eucarida</taxon>
        <taxon>Decapoda</taxon>
        <taxon>Pleocyemata</taxon>
        <taxon>Brachyura</taxon>
        <taxon>Eubrachyura</taxon>
        <taxon>Portunoidea</taxon>
        <taxon>Portunidae</taxon>
        <taxon>Portuninae</taxon>
        <taxon>Portunus</taxon>
    </lineage>
</organism>
<dbReference type="Proteomes" id="UP000324222">
    <property type="component" value="Unassembled WGS sequence"/>
</dbReference>
<reference evidence="1 2" key="1">
    <citation type="submission" date="2019-05" db="EMBL/GenBank/DDBJ databases">
        <title>Another draft genome of Portunus trituberculatus and its Hox gene families provides insights of decapod evolution.</title>
        <authorList>
            <person name="Jeong J.-H."/>
            <person name="Song I."/>
            <person name="Kim S."/>
            <person name="Choi T."/>
            <person name="Kim D."/>
            <person name="Ryu S."/>
            <person name="Kim W."/>
        </authorList>
    </citation>
    <scope>NUCLEOTIDE SEQUENCE [LARGE SCALE GENOMIC DNA]</scope>
    <source>
        <tissue evidence="1">Muscle</tissue>
    </source>
</reference>
<comment type="caution">
    <text evidence="1">The sequence shown here is derived from an EMBL/GenBank/DDBJ whole genome shotgun (WGS) entry which is preliminary data.</text>
</comment>
<accession>A0A5B7F863</accession>